<dbReference type="EMBL" id="RQFM01000022">
    <property type="protein sequence ID" value="TGK85834.1"/>
    <property type="molecule type" value="Genomic_DNA"/>
</dbReference>
<keyword evidence="4" id="KW-1185">Reference proteome</keyword>
<dbReference type="EMBL" id="RQFL01000007">
    <property type="protein sequence ID" value="TGK94732.1"/>
    <property type="molecule type" value="Genomic_DNA"/>
</dbReference>
<evidence type="ECO:0000313" key="4">
    <source>
        <dbReference type="Proteomes" id="UP000297918"/>
    </source>
</evidence>
<sequence>MKRITIILSILVFQFCVSQQNKTQKPQKQYEFILRSAISNFEIVFKSSPKKNDLVEQKVKFIMEQAVKGEIVFTIDINANNDLSAMGFNDYYNENRKPAIIIGTYFLDQYEKNPSVFYSALVHEFTHAYDYFNSQQYFVFYKNNRMVKALFEADAYAIESLFIENYLLPQQFKITKFETFLVEDFKNTNLSKIILINQIASIHLLHNFLQIRDSKESIENKTNALNAIGENLLEKFNSIPEIKDNELKMEVLSFYITYISMMDQLVYDIEQKESNTILDTEKFSLQNYKKLYQTKQSISEKIKMYEPEFQEYIIKENARIRIEI</sequence>
<reference evidence="3 4" key="2">
    <citation type="journal article" date="2019" name="PLoS Negl. Trop. Dis.">
        <title>Revisiting the worldwide diversity of Leptospira species in the environment.</title>
        <authorList>
            <person name="Vincent A.T."/>
            <person name="Schiettekatte O."/>
            <person name="Bourhy P."/>
            <person name="Veyrier F.J."/>
            <person name="Picardeau M."/>
        </authorList>
    </citation>
    <scope>NUCLEOTIDE SEQUENCE [LARGE SCALE GENOMIC DNA]</scope>
    <source>
        <strain evidence="1 3">201800280</strain>
        <strain evidence="4">201800281</strain>
    </source>
</reference>
<dbReference type="AlphaFoldDB" id="A0A4R9ITC1"/>
<evidence type="ECO:0000313" key="1">
    <source>
        <dbReference type="EMBL" id="TGK85834.1"/>
    </source>
</evidence>
<accession>A0A4R9ITC1</accession>
<dbReference type="Proteomes" id="UP000297918">
    <property type="component" value="Unassembled WGS sequence"/>
</dbReference>
<organism evidence="1 3">
    <name type="scientific">Leptospira bourretii</name>
    <dbReference type="NCBI Taxonomy" id="2484962"/>
    <lineage>
        <taxon>Bacteria</taxon>
        <taxon>Pseudomonadati</taxon>
        <taxon>Spirochaetota</taxon>
        <taxon>Spirochaetia</taxon>
        <taxon>Leptospirales</taxon>
        <taxon>Leptospiraceae</taxon>
        <taxon>Leptospira</taxon>
    </lineage>
</organism>
<dbReference type="RefSeq" id="WP_135749908.1">
    <property type="nucleotide sequence ID" value="NZ_RQFL01000007.1"/>
</dbReference>
<evidence type="ECO:0000313" key="3">
    <source>
        <dbReference type="Proteomes" id="UP000297394"/>
    </source>
</evidence>
<dbReference type="Proteomes" id="UP000297394">
    <property type="component" value="Unassembled WGS sequence"/>
</dbReference>
<evidence type="ECO:0000313" key="2">
    <source>
        <dbReference type="EMBL" id="TGK94732.1"/>
    </source>
</evidence>
<comment type="caution">
    <text evidence="1">The sequence shown here is derived from an EMBL/GenBank/DDBJ whole genome shotgun (WGS) entry which is preliminary data.</text>
</comment>
<dbReference type="OrthoDB" id="340016at2"/>
<name>A0A4R9ITC1_9LEPT</name>
<gene>
    <name evidence="1" type="ORF">EHQ23_14545</name>
    <name evidence="2" type="ORF">EHQ26_01975</name>
</gene>
<reference evidence="2" key="1">
    <citation type="submission" date="2018-10" db="EMBL/GenBank/DDBJ databases">
        <authorList>
            <person name="Vincent A.T."/>
            <person name="Schiettekatte O."/>
            <person name="Bourhy P."/>
            <person name="Veyrier F.J."/>
            <person name="Picardeau M."/>
        </authorList>
    </citation>
    <scope>NUCLEOTIDE SEQUENCE</scope>
    <source>
        <strain evidence="2">201800281</strain>
    </source>
</reference>
<protein>
    <submittedName>
        <fullName evidence="1">Uncharacterized protein</fullName>
    </submittedName>
</protein>
<proteinExistence type="predicted"/>